<dbReference type="EMBL" id="JUIV01000005">
    <property type="protein sequence ID" value="RYJ38986.1"/>
    <property type="molecule type" value="Genomic_DNA"/>
</dbReference>
<organism evidence="1 2">
    <name type="scientific">Flavobacterium anhuiense</name>
    <dbReference type="NCBI Taxonomy" id="459526"/>
    <lineage>
        <taxon>Bacteria</taxon>
        <taxon>Pseudomonadati</taxon>
        <taxon>Bacteroidota</taxon>
        <taxon>Flavobacteriia</taxon>
        <taxon>Flavobacteriales</taxon>
        <taxon>Flavobacteriaceae</taxon>
        <taxon>Flavobacterium</taxon>
    </lineage>
</organism>
<name>A0A444VZT5_9FLAO</name>
<evidence type="ECO:0000313" key="2">
    <source>
        <dbReference type="Proteomes" id="UP000290433"/>
    </source>
</evidence>
<dbReference type="OrthoDB" id="10012863at2"/>
<comment type="caution">
    <text evidence="1">The sequence shown here is derived from an EMBL/GenBank/DDBJ whole genome shotgun (WGS) entry which is preliminary data.</text>
</comment>
<dbReference type="Proteomes" id="UP000290433">
    <property type="component" value="Unassembled WGS sequence"/>
</dbReference>
<dbReference type="RefSeq" id="WP_129746770.1">
    <property type="nucleotide sequence ID" value="NZ_JUIV01000005.1"/>
</dbReference>
<proteinExistence type="predicted"/>
<dbReference type="AlphaFoldDB" id="A0A444VZT5"/>
<accession>A0A444VZT5</accession>
<evidence type="ECO:0000313" key="1">
    <source>
        <dbReference type="EMBL" id="RYJ38986.1"/>
    </source>
</evidence>
<reference evidence="1 2" key="1">
    <citation type="submission" date="2014-12" db="EMBL/GenBank/DDBJ databases">
        <title>Genome sequence of Flavobacterium anhuiense RCM74.</title>
        <authorList>
            <person name="Kim J.F."/>
            <person name="Song J.Y."/>
            <person name="Kwak M.-J."/>
            <person name="Lee S.-W."/>
        </authorList>
    </citation>
    <scope>NUCLEOTIDE SEQUENCE [LARGE SCALE GENOMIC DNA]</scope>
    <source>
        <strain evidence="1 2">RCM74</strain>
    </source>
</reference>
<gene>
    <name evidence="1" type="ORF">NU08_1824</name>
</gene>
<protein>
    <submittedName>
        <fullName evidence="1">Uncharacterized protein</fullName>
    </submittedName>
</protein>
<sequence length="222" mass="26165">MNKLYIAVIVVICLAFTQNRNDFDFKILNKSLKAGDSIMFDIKNNTKESYCFLIDISFSCVEYPEYYYKNSFFSPMIELYNKDNMQVNELIFTNNGSTDFSKDEKSNGFNKILGISRSICGNLKLFTIKPNEILHFKIPLSFVNYLDDNTFKYYVLKRNEYYLQINYLQGEKFINERLSKEKRDSISNKGIKFFNGQLKSNRVKLKINVEEYNTALLKLKKN</sequence>